<name>A0A9W5Q644_BACCE</name>
<accession>A0A9W5Q644</accession>
<protein>
    <recommendedName>
        <fullName evidence="3">DUF2971 domain-containing protein</fullName>
    </recommendedName>
</protein>
<organism evidence="1 2">
    <name type="scientific">Bacillus cereus VD196</name>
    <dbReference type="NCBI Taxonomy" id="1053243"/>
    <lineage>
        <taxon>Bacteria</taxon>
        <taxon>Bacillati</taxon>
        <taxon>Bacillota</taxon>
        <taxon>Bacilli</taxon>
        <taxon>Bacillales</taxon>
        <taxon>Bacillaceae</taxon>
        <taxon>Bacillus</taxon>
        <taxon>Bacillus cereus group</taxon>
    </lineage>
</organism>
<gene>
    <name evidence="1" type="ORF">IKE_01577</name>
</gene>
<evidence type="ECO:0000313" key="2">
    <source>
        <dbReference type="Proteomes" id="UP000014023"/>
    </source>
</evidence>
<evidence type="ECO:0000313" key="1">
    <source>
        <dbReference type="EMBL" id="EOO68103.1"/>
    </source>
</evidence>
<comment type="caution">
    <text evidence="1">The sequence shown here is derived from an EMBL/GenBank/DDBJ whole genome shotgun (WGS) entry which is preliminary data.</text>
</comment>
<dbReference type="EMBL" id="AHFL01000007">
    <property type="protein sequence ID" value="EOO68103.1"/>
    <property type="molecule type" value="Genomic_DNA"/>
</dbReference>
<dbReference type="AlphaFoldDB" id="A0A9W5Q644"/>
<proteinExistence type="predicted"/>
<dbReference type="RefSeq" id="WP_016124637.1">
    <property type="nucleotide sequence ID" value="NZ_KB976254.1"/>
</dbReference>
<reference evidence="1 2" key="1">
    <citation type="submission" date="2012-12" db="EMBL/GenBank/DDBJ databases">
        <title>The Genome Sequence of Bacillus cereus VD196.</title>
        <authorList>
            <consortium name="The Broad Institute Genome Sequencing Platform"/>
            <consortium name="The Broad Institute Genome Sequencing Center for Infectious Disease"/>
            <person name="Feldgarden M."/>
            <person name="Van der Auwera G.A."/>
            <person name="Mahillon J."/>
            <person name="Duprez V."/>
            <person name="Timmery S."/>
            <person name="Mattelet C."/>
            <person name="Dierick K."/>
            <person name="Sun M."/>
            <person name="Yu Z."/>
            <person name="Zhu L."/>
            <person name="Hu X."/>
            <person name="Shank E.B."/>
            <person name="Swiecicka I."/>
            <person name="Hansen B.M."/>
            <person name="Andrup L."/>
            <person name="Walker B."/>
            <person name="Young S.K."/>
            <person name="Zeng Q."/>
            <person name="Gargeya S."/>
            <person name="Fitzgerald M."/>
            <person name="Haas B."/>
            <person name="Abouelleil A."/>
            <person name="Alvarado L."/>
            <person name="Arachchi H.M."/>
            <person name="Berlin A.M."/>
            <person name="Chapman S.B."/>
            <person name="Dewar J."/>
            <person name="Goldberg J."/>
            <person name="Griggs A."/>
            <person name="Gujja S."/>
            <person name="Hansen M."/>
            <person name="Howarth C."/>
            <person name="Imamovic A."/>
            <person name="Larimer J."/>
            <person name="McCowan C."/>
            <person name="Murphy C."/>
            <person name="Neiman D."/>
            <person name="Pearson M."/>
            <person name="Priest M."/>
            <person name="Roberts A."/>
            <person name="Saif S."/>
            <person name="Shea T."/>
            <person name="Sisk P."/>
            <person name="Sykes S."/>
            <person name="Wortman J."/>
            <person name="Nusbaum C."/>
            <person name="Birren B."/>
        </authorList>
    </citation>
    <scope>NUCLEOTIDE SEQUENCE [LARGE SCALE GENOMIC DNA]</scope>
    <source>
        <strain evidence="1 2">VD196</strain>
    </source>
</reference>
<dbReference type="Proteomes" id="UP000014023">
    <property type="component" value="Unassembled WGS sequence"/>
</dbReference>
<evidence type="ECO:0008006" key="3">
    <source>
        <dbReference type="Google" id="ProtNLM"/>
    </source>
</evidence>
<sequence length="251" mass="30292">MYEEFPSYELPNKEQKIWRYMDFTKFMSMLDKEEIYFTRADKFTDKFEGTFPRANRELRQLTFQRILSQAEQEMLFTKQDEMFEYNRGFVTINCWHMNDYESAAMWDLYLKSSEGVAIQSNIGKLIESFAHCPEKIRFGKVNYKDFKKEPIEMDDFMDMFVYKRKSFEHEREIRAIHQIPFQYAEEGWINDDAESPVKHGLGISCDIRVLIERVYISPTAPSWFEELVRSMCDKYNLHDRVFKSELSELPY</sequence>